<feature type="compositionally biased region" description="Low complexity" evidence="1">
    <location>
        <begin position="188"/>
        <end position="200"/>
    </location>
</feature>
<feature type="region of interest" description="Disordered" evidence="1">
    <location>
        <begin position="110"/>
        <end position="137"/>
    </location>
</feature>
<organism evidence="2">
    <name type="scientific">Zea mays</name>
    <name type="common">Maize</name>
    <dbReference type="NCBI Taxonomy" id="4577"/>
    <lineage>
        <taxon>Eukaryota</taxon>
        <taxon>Viridiplantae</taxon>
        <taxon>Streptophyta</taxon>
        <taxon>Embryophyta</taxon>
        <taxon>Tracheophyta</taxon>
        <taxon>Spermatophyta</taxon>
        <taxon>Magnoliopsida</taxon>
        <taxon>Liliopsida</taxon>
        <taxon>Poales</taxon>
        <taxon>Poaceae</taxon>
        <taxon>PACMAD clade</taxon>
        <taxon>Panicoideae</taxon>
        <taxon>Andropogonodae</taxon>
        <taxon>Andropogoneae</taxon>
        <taxon>Tripsacinae</taxon>
        <taxon>Zea</taxon>
    </lineage>
</organism>
<feature type="region of interest" description="Disordered" evidence="1">
    <location>
        <begin position="1"/>
        <end position="30"/>
    </location>
</feature>
<proteinExistence type="evidence at transcript level"/>
<feature type="compositionally biased region" description="Basic residues" evidence="1">
    <location>
        <begin position="171"/>
        <end position="187"/>
    </location>
</feature>
<name>B4FW62_MAIZE</name>
<dbReference type="EMBL" id="BT041350">
    <property type="protein sequence ID" value="ACF86355.1"/>
    <property type="molecule type" value="mRNA"/>
</dbReference>
<feature type="compositionally biased region" description="Basic residues" evidence="1">
    <location>
        <begin position="112"/>
        <end position="125"/>
    </location>
</feature>
<accession>B4FW62</accession>
<dbReference type="AlphaFoldDB" id="B4FW62"/>
<evidence type="ECO:0000256" key="1">
    <source>
        <dbReference type="SAM" id="MobiDB-lite"/>
    </source>
</evidence>
<sequence length="299" mass="31885">MASSDPGAERARDGVEAVAGGARAGGRRLRPSCCPGPVGAGGGVQALDGAGLPQGVQIRTGYPYHGGAAIPGSRGGMFRAGPEHGLLHQLRPCGRAAAGRGLHPQIPARGAAVRHGRSTGRRQGRARLPAVPDQRRHAVAGVGAAVRGGRGVRGAAARVRRRDGRQGQHARAGRGHQRHQPAPRRHAQPLQRGQGVGRLLGRVRRRRLRRALPRRPRRRRRRVRAHAGGALRRRRVQAHCRPPLQLRASSSELDRRHAGDPSSDGRGHADRVGAGQLASCFSHKPNLSIHMSALFSPMR</sequence>
<evidence type="ECO:0000313" key="2">
    <source>
        <dbReference type="EMBL" id="ACF86355.1"/>
    </source>
</evidence>
<feature type="region of interest" description="Disordered" evidence="1">
    <location>
        <begin position="149"/>
        <end position="271"/>
    </location>
</feature>
<protein>
    <submittedName>
        <fullName evidence="2">Uncharacterized protein</fullName>
    </submittedName>
</protein>
<feature type="compositionally biased region" description="Basic and acidic residues" evidence="1">
    <location>
        <begin position="252"/>
        <end position="271"/>
    </location>
</feature>
<reference evidence="2" key="1">
    <citation type="journal article" date="2009" name="PLoS Genet.">
        <title>Sequencing, mapping, and analysis of 27,455 maize full-length cDNAs.</title>
        <authorList>
            <person name="Soderlund C."/>
            <person name="Descour A."/>
            <person name="Kudrna D."/>
            <person name="Bomhoff M."/>
            <person name="Boyd L."/>
            <person name="Currie J."/>
            <person name="Angelova A."/>
            <person name="Collura K."/>
            <person name="Wissotski M."/>
            <person name="Ashley E."/>
            <person name="Morrow D."/>
            <person name="Fernandes J."/>
            <person name="Walbot V."/>
            <person name="Yu Y."/>
        </authorList>
    </citation>
    <scope>NUCLEOTIDE SEQUENCE</scope>
    <source>
        <strain evidence="2">B73</strain>
    </source>
</reference>
<feature type="compositionally biased region" description="Basic residues" evidence="1">
    <location>
        <begin position="201"/>
        <end position="238"/>
    </location>
</feature>